<evidence type="ECO:0000256" key="2">
    <source>
        <dbReference type="ARBA" id="ARBA00022692"/>
    </source>
</evidence>
<gene>
    <name evidence="7" type="ORF">QBC46DRAFT_425699</name>
</gene>
<evidence type="ECO:0000313" key="8">
    <source>
        <dbReference type="Proteomes" id="UP001303473"/>
    </source>
</evidence>
<dbReference type="GO" id="GO:0022857">
    <property type="term" value="F:transmembrane transporter activity"/>
    <property type="evidence" value="ECO:0007669"/>
    <property type="project" value="InterPro"/>
</dbReference>
<evidence type="ECO:0000256" key="1">
    <source>
        <dbReference type="ARBA" id="ARBA00004141"/>
    </source>
</evidence>
<feature type="transmembrane region" description="Helical" evidence="5">
    <location>
        <begin position="412"/>
        <end position="433"/>
    </location>
</feature>
<evidence type="ECO:0000259" key="6">
    <source>
        <dbReference type="PROSITE" id="PS50850"/>
    </source>
</evidence>
<dbReference type="PANTHER" id="PTHR23502">
    <property type="entry name" value="MAJOR FACILITATOR SUPERFAMILY"/>
    <property type="match status" value="1"/>
</dbReference>
<feature type="transmembrane region" description="Helical" evidence="5">
    <location>
        <begin position="371"/>
        <end position="391"/>
    </location>
</feature>
<keyword evidence="4 5" id="KW-0472">Membrane</keyword>
<feature type="transmembrane region" description="Helical" evidence="5">
    <location>
        <begin position="503"/>
        <end position="528"/>
    </location>
</feature>
<feature type="transmembrane region" description="Helical" evidence="5">
    <location>
        <begin position="439"/>
        <end position="464"/>
    </location>
</feature>
<feature type="domain" description="Major facilitator superfamily (MFS) profile" evidence="6">
    <location>
        <begin position="73"/>
        <end position="532"/>
    </location>
</feature>
<accession>A0AAN6NBA2</accession>
<feature type="transmembrane region" description="Helical" evidence="5">
    <location>
        <begin position="213"/>
        <end position="236"/>
    </location>
</feature>
<dbReference type="InterPro" id="IPR011701">
    <property type="entry name" value="MFS"/>
</dbReference>
<feature type="transmembrane region" description="Helical" evidence="5">
    <location>
        <begin position="54"/>
        <end position="83"/>
    </location>
</feature>
<evidence type="ECO:0000256" key="5">
    <source>
        <dbReference type="SAM" id="Phobius"/>
    </source>
</evidence>
<keyword evidence="8" id="KW-1185">Reference proteome</keyword>
<keyword evidence="2 5" id="KW-0812">Transmembrane</keyword>
<evidence type="ECO:0000313" key="7">
    <source>
        <dbReference type="EMBL" id="KAK3942616.1"/>
    </source>
</evidence>
<dbReference type="PANTHER" id="PTHR23502:SF164">
    <property type="entry name" value="MAJOR FACILITATOR SUPERFAMILY (MFS) PROFILE DOMAIN-CONTAINING PROTEIN"/>
    <property type="match status" value="1"/>
</dbReference>
<feature type="transmembrane region" description="Helical" evidence="5">
    <location>
        <begin position="184"/>
        <end position="201"/>
    </location>
</feature>
<dbReference type="SUPFAM" id="SSF103473">
    <property type="entry name" value="MFS general substrate transporter"/>
    <property type="match status" value="1"/>
</dbReference>
<dbReference type="EMBL" id="MU853772">
    <property type="protein sequence ID" value="KAK3942616.1"/>
    <property type="molecule type" value="Genomic_DNA"/>
</dbReference>
<feature type="transmembrane region" description="Helical" evidence="5">
    <location>
        <begin position="155"/>
        <end position="172"/>
    </location>
</feature>
<keyword evidence="3 5" id="KW-1133">Transmembrane helix</keyword>
<dbReference type="Gene3D" id="1.20.1250.20">
    <property type="entry name" value="MFS general substrate transporter like domains"/>
    <property type="match status" value="1"/>
</dbReference>
<feature type="transmembrane region" description="Helical" evidence="5">
    <location>
        <begin position="471"/>
        <end position="491"/>
    </location>
</feature>
<dbReference type="PROSITE" id="PS50850">
    <property type="entry name" value="MFS"/>
    <property type="match status" value="1"/>
</dbReference>
<reference evidence="8" key="1">
    <citation type="journal article" date="2023" name="Mol. Phylogenet. Evol.">
        <title>Genome-scale phylogeny and comparative genomics of the fungal order Sordariales.</title>
        <authorList>
            <person name="Hensen N."/>
            <person name="Bonometti L."/>
            <person name="Westerberg I."/>
            <person name="Brannstrom I.O."/>
            <person name="Guillou S."/>
            <person name="Cros-Aarteil S."/>
            <person name="Calhoun S."/>
            <person name="Haridas S."/>
            <person name="Kuo A."/>
            <person name="Mondo S."/>
            <person name="Pangilinan J."/>
            <person name="Riley R."/>
            <person name="LaButti K."/>
            <person name="Andreopoulos B."/>
            <person name="Lipzen A."/>
            <person name="Chen C."/>
            <person name="Yan M."/>
            <person name="Daum C."/>
            <person name="Ng V."/>
            <person name="Clum A."/>
            <person name="Steindorff A."/>
            <person name="Ohm R.A."/>
            <person name="Martin F."/>
            <person name="Silar P."/>
            <person name="Natvig D.O."/>
            <person name="Lalanne C."/>
            <person name="Gautier V."/>
            <person name="Ament-Velasquez S.L."/>
            <person name="Kruys A."/>
            <person name="Hutchinson M.I."/>
            <person name="Powell A.J."/>
            <person name="Barry K."/>
            <person name="Miller A.N."/>
            <person name="Grigoriev I.V."/>
            <person name="Debuchy R."/>
            <person name="Gladieux P."/>
            <person name="Hiltunen Thoren M."/>
            <person name="Johannesson H."/>
        </authorList>
    </citation>
    <scope>NUCLEOTIDE SEQUENCE [LARGE SCALE GENOMIC DNA]</scope>
    <source>
        <strain evidence="8">CBS 340.73</strain>
    </source>
</reference>
<proteinExistence type="predicted"/>
<comment type="subcellular location">
    <subcellularLocation>
        <location evidence="1">Membrane</location>
        <topology evidence="1">Multi-pass membrane protein</topology>
    </subcellularLocation>
</comment>
<protein>
    <submittedName>
        <fullName evidence="7">Major facilitator superfamily domain-containing protein</fullName>
    </submittedName>
</protein>
<name>A0AAN6NBA2_9PEZI</name>
<sequence length="559" mass="60770">MEDYGGWTRAETNASTQVVGTTSLYENGQIRLIPTPTPDPKDPLNLPQWRKWTAIGAICFFGSLALSAEIIIGSLIPVFLLYYSGVDVKILNTADFQKLSGGSVSGVNPLSILPPGVIPADIGKVSMLATIPLLSNGIASYFLVPLSTAIGRRPILLFAGVCAWVGGFWAGASSSLDQHLAARALQGLGAGAVEALIPLIIQDLVFIHERNRAMSAIVSSQGIIITGLGTVSPYIASNYDWRWLYFITSGFAVLAWLLLLIFLPETRWMRSRAELSGQKIYPLRPGQNRPDLDYNTYSAPTLWTYMGFFQFGFEWKEAGKSMLNTLRTTLFPAVVWATIANSIFVIVNSAAQQIGSFALLAQGWQFQYTGLSVLPFIVATGLVYVFGGPVADRVANTAARRNGGGREPEHHLLNIVAPFVFGIAGAFVFGWAGQTNAHWAVLLVGSFLIIFAFLVIMSVINVFIVESYPMWAGPVLVNVSSLRIIIAFFLSSQSTTWIAEKGFLSTFVIYAEVMIVASLGIPLLYFFGKKVRQLTAGRVQGVETRKIVDDSASEKSLSP</sequence>
<comment type="caution">
    <text evidence="7">The sequence shown here is derived from an EMBL/GenBank/DDBJ whole genome shotgun (WGS) entry which is preliminary data.</text>
</comment>
<evidence type="ECO:0000256" key="4">
    <source>
        <dbReference type="ARBA" id="ARBA00023136"/>
    </source>
</evidence>
<dbReference type="Pfam" id="PF07690">
    <property type="entry name" value="MFS_1"/>
    <property type="match status" value="1"/>
</dbReference>
<dbReference type="GO" id="GO:0005886">
    <property type="term" value="C:plasma membrane"/>
    <property type="evidence" value="ECO:0007669"/>
    <property type="project" value="TreeGrafter"/>
</dbReference>
<feature type="transmembrane region" description="Helical" evidence="5">
    <location>
        <begin position="125"/>
        <end position="143"/>
    </location>
</feature>
<feature type="transmembrane region" description="Helical" evidence="5">
    <location>
        <begin position="330"/>
        <end position="351"/>
    </location>
</feature>
<evidence type="ECO:0000256" key="3">
    <source>
        <dbReference type="ARBA" id="ARBA00022989"/>
    </source>
</evidence>
<dbReference type="Proteomes" id="UP001303473">
    <property type="component" value="Unassembled WGS sequence"/>
</dbReference>
<dbReference type="InterPro" id="IPR020846">
    <property type="entry name" value="MFS_dom"/>
</dbReference>
<organism evidence="7 8">
    <name type="scientific">Diplogelasinospora grovesii</name>
    <dbReference type="NCBI Taxonomy" id="303347"/>
    <lineage>
        <taxon>Eukaryota</taxon>
        <taxon>Fungi</taxon>
        <taxon>Dikarya</taxon>
        <taxon>Ascomycota</taxon>
        <taxon>Pezizomycotina</taxon>
        <taxon>Sordariomycetes</taxon>
        <taxon>Sordariomycetidae</taxon>
        <taxon>Sordariales</taxon>
        <taxon>Diplogelasinosporaceae</taxon>
        <taxon>Diplogelasinospora</taxon>
    </lineage>
</organism>
<feature type="transmembrane region" description="Helical" evidence="5">
    <location>
        <begin position="242"/>
        <end position="263"/>
    </location>
</feature>
<dbReference type="InterPro" id="IPR036259">
    <property type="entry name" value="MFS_trans_sf"/>
</dbReference>
<dbReference type="AlphaFoldDB" id="A0AAN6NBA2"/>